<comment type="caution">
    <text evidence="3">The sequence shown here is derived from an EMBL/GenBank/DDBJ whole genome shotgun (WGS) entry which is preliminary data.</text>
</comment>
<keyword evidence="1" id="KW-1133">Transmembrane helix</keyword>
<gene>
    <name evidence="3" type="ORF">BAA01_07705</name>
</gene>
<organism evidence="3 4">
    <name type="scientific">Bacillus thermozeamaize</name>
    <dbReference type="NCBI Taxonomy" id="230954"/>
    <lineage>
        <taxon>Bacteria</taxon>
        <taxon>Bacillati</taxon>
        <taxon>Bacillota</taxon>
        <taxon>Bacilli</taxon>
        <taxon>Bacillales</taxon>
        <taxon>Bacillaceae</taxon>
        <taxon>Bacillus</taxon>
    </lineage>
</organism>
<keyword evidence="1" id="KW-0472">Membrane</keyword>
<evidence type="ECO:0000256" key="2">
    <source>
        <dbReference type="SAM" id="SignalP"/>
    </source>
</evidence>
<feature type="transmembrane region" description="Helical" evidence="1">
    <location>
        <begin position="112"/>
        <end position="131"/>
    </location>
</feature>
<dbReference type="EMBL" id="LZRT01000120">
    <property type="protein sequence ID" value="OUM84807.1"/>
    <property type="molecule type" value="Genomic_DNA"/>
</dbReference>
<keyword evidence="1" id="KW-0812">Transmembrane</keyword>
<feature type="transmembrane region" description="Helical" evidence="1">
    <location>
        <begin position="143"/>
        <end position="163"/>
    </location>
</feature>
<feature type="transmembrane region" description="Helical" evidence="1">
    <location>
        <begin position="327"/>
        <end position="351"/>
    </location>
</feature>
<feature type="transmembrane region" description="Helical" evidence="1">
    <location>
        <begin position="207"/>
        <end position="233"/>
    </location>
</feature>
<keyword evidence="2" id="KW-0732">Signal</keyword>
<feature type="transmembrane region" description="Helical" evidence="1">
    <location>
        <begin position="371"/>
        <end position="400"/>
    </location>
</feature>
<dbReference type="InterPro" id="IPR014194">
    <property type="entry name" value="Spore_III_AE"/>
</dbReference>
<feature type="transmembrane region" description="Helical" evidence="1">
    <location>
        <begin position="84"/>
        <end position="105"/>
    </location>
</feature>
<dbReference type="AlphaFoldDB" id="A0A1Y3PF53"/>
<reference evidence="4" key="1">
    <citation type="submission" date="2016-06" db="EMBL/GenBank/DDBJ databases">
        <authorList>
            <person name="Nascimento L."/>
            <person name="Pereira R.V."/>
            <person name="Martins L.F."/>
            <person name="Quaggio R.B."/>
            <person name="Silva A.M."/>
            <person name="Setubal J.C."/>
        </authorList>
    </citation>
    <scope>NUCLEOTIDE SEQUENCE [LARGE SCALE GENOMIC DNA]</scope>
</reference>
<dbReference type="Proteomes" id="UP000196475">
    <property type="component" value="Unassembled WGS sequence"/>
</dbReference>
<accession>A0A1Y3PF53</accession>
<dbReference type="Pfam" id="PF09546">
    <property type="entry name" value="Spore_III_AE"/>
    <property type="match status" value="1"/>
</dbReference>
<feature type="signal peptide" evidence="2">
    <location>
        <begin position="1"/>
        <end position="25"/>
    </location>
</feature>
<feature type="chain" id="PRO_5039317151" evidence="2">
    <location>
        <begin position="26"/>
        <end position="403"/>
    </location>
</feature>
<evidence type="ECO:0000256" key="1">
    <source>
        <dbReference type="SAM" id="Phobius"/>
    </source>
</evidence>
<feature type="transmembrane region" description="Helical" evidence="1">
    <location>
        <begin position="254"/>
        <end position="273"/>
    </location>
</feature>
<protein>
    <submittedName>
        <fullName evidence="3">Stage III sporulation protein AE</fullName>
    </submittedName>
</protein>
<dbReference type="NCBIfam" id="TIGR02829">
    <property type="entry name" value="spore_III_AE"/>
    <property type="match status" value="1"/>
</dbReference>
<name>A0A1Y3PF53_9BACI</name>
<evidence type="ECO:0000313" key="3">
    <source>
        <dbReference type="EMBL" id="OUM84807.1"/>
    </source>
</evidence>
<sequence>MNPLKKARTWFLLAVFFMISPSVCAAATAGEPPTEPPVSESNEYLKQQLAALPTNDVEAFWQRLRQEYGGFLPILETPSLMEQFLPGGAGLNLQSVWQGLLAFFFQEIRQNAHLLGMIVVLTVFAMILGSIQSSFEHQTVSTVAYAIVFLSLIVLVINSFRVAMDLAAKTISTMVDLMLALVPLLLSLLLSLGNLASASIFHPLILFMVHVIGNLIATLVLPLIFLAGVMNVVSGFTGRYQVSQLADLLNKLSLGALGVLTTLFLSVISLQGLTASVADGVTLRTAKFIAGNFVPVVGKLFADAADTVVAASLLVKNAIGMAGVLTLLFICIFPAMKILILSLIYSFAGAVMQPLGESPVTTCLSLVGKSLILMFAAMAIVALMFFLAITVVIVAGNVTLMMR</sequence>
<feature type="transmembrane region" description="Helical" evidence="1">
    <location>
        <begin position="175"/>
        <end position="201"/>
    </location>
</feature>
<proteinExistence type="predicted"/>
<evidence type="ECO:0000313" key="4">
    <source>
        <dbReference type="Proteomes" id="UP000196475"/>
    </source>
</evidence>